<sequence length="68" mass="7701">MNGKGWRPWRSERRGAPALKLQRSLLGALRDVPRQGGNFRTPVGARLLARRPSLFPKKSDSSPLFFQL</sequence>
<gene>
    <name evidence="1" type="ORF">MTR67_037827</name>
</gene>
<organism evidence="1 2">
    <name type="scientific">Solanum verrucosum</name>
    <dbReference type="NCBI Taxonomy" id="315347"/>
    <lineage>
        <taxon>Eukaryota</taxon>
        <taxon>Viridiplantae</taxon>
        <taxon>Streptophyta</taxon>
        <taxon>Embryophyta</taxon>
        <taxon>Tracheophyta</taxon>
        <taxon>Spermatophyta</taxon>
        <taxon>Magnoliopsida</taxon>
        <taxon>eudicotyledons</taxon>
        <taxon>Gunneridae</taxon>
        <taxon>Pentapetalae</taxon>
        <taxon>asterids</taxon>
        <taxon>lamiids</taxon>
        <taxon>Solanales</taxon>
        <taxon>Solanaceae</taxon>
        <taxon>Solanoideae</taxon>
        <taxon>Solaneae</taxon>
        <taxon>Solanum</taxon>
    </lineage>
</organism>
<accession>A0AAF0UEE2</accession>
<name>A0AAF0UEE2_SOLVR</name>
<dbReference type="AlphaFoldDB" id="A0AAF0UEE2"/>
<evidence type="ECO:0000313" key="2">
    <source>
        <dbReference type="Proteomes" id="UP001234989"/>
    </source>
</evidence>
<keyword evidence="2" id="KW-1185">Reference proteome</keyword>
<proteinExistence type="predicted"/>
<reference evidence="1" key="1">
    <citation type="submission" date="2023-08" db="EMBL/GenBank/DDBJ databases">
        <title>A de novo genome assembly of Solanum verrucosum Schlechtendal, a Mexican diploid species geographically isolated from the other diploid A-genome species in potato relatives.</title>
        <authorList>
            <person name="Hosaka K."/>
        </authorList>
    </citation>
    <scope>NUCLEOTIDE SEQUENCE</scope>
    <source>
        <tissue evidence="1">Young leaves</tissue>
    </source>
</reference>
<evidence type="ECO:0000313" key="1">
    <source>
        <dbReference type="EMBL" id="WMV44442.1"/>
    </source>
</evidence>
<dbReference type="EMBL" id="CP133620">
    <property type="protein sequence ID" value="WMV44442.1"/>
    <property type="molecule type" value="Genomic_DNA"/>
</dbReference>
<protein>
    <submittedName>
        <fullName evidence="1">Uncharacterized protein</fullName>
    </submittedName>
</protein>
<dbReference type="Proteomes" id="UP001234989">
    <property type="component" value="Chromosome 9"/>
</dbReference>